<accession>A0A1V4HJK3</accession>
<organism evidence="4 5">
    <name type="scientific">Paenibacillus ferrarius</name>
    <dbReference type="NCBI Taxonomy" id="1469647"/>
    <lineage>
        <taxon>Bacteria</taxon>
        <taxon>Bacillati</taxon>
        <taxon>Bacillota</taxon>
        <taxon>Bacilli</taxon>
        <taxon>Bacillales</taxon>
        <taxon>Paenibacillaceae</taxon>
        <taxon>Paenibacillus</taxon>
    </lineage>
</organism>
<keyword evidence="1" id="KW-0560">Oxidoreductase</keyword>
<dbReference type="EMBL" id="MBTG01000013">
    <property type="protein sequence ID" value="OPH57270.1"/>
    <property type="molecule type" value="Genomic_DNA"/>
</dbReference>
<dbReference type="Gene3D" id="3.20.20.30">
    <property type="entry name" value="Luciferase-like domain"/>
    <property type="match status" value="1"/>
</dbReference>
<dbReference type="InterPro" id="IPR036661">
    <property type="entry name" value="Luciferase-like_sf"/>
</dbReference>
<dbReference type="InterPro" id="IPR011251">
    <property type="entry name" value="Luciferase-like_dom"/>
</dbReference>
<comment type="caution">
    <text evidence="4">The sequence shown here is derived from an EMBL/GenBank/DDBJ whole genome shotgun (WGS) entry which is preliminary data.</text>
</comment>
<dbReference type="AlphaFoldDB" id="A0A1V4HJK3"/>
<dbReference type="OrthoDB" id="9776438at2"/>
<dbReference type="SUPFAM" id="SSF51679">
    <property type="entry name" value="Bacterial luciferase-like"/>
    <property type="match status" value="1"/>
</dbReference>
<evidence type="ECO:0000313" key="5">
    <source>
        <dbReference type="Proteomes" id="UP000190626"/>
    </source>
</evidence>
<proteinExistence type="predicted"/>
<keyword evidence="5" id="KW-1185">Reference proteome</keyword>
<dbReference type="GO" id="GO:0005829">
    <property type="term" value="C:cytosol"/>
    <property type="evidence" value="ECO:0007669"/>
    <property type="project" value="TreeGrafter"/>
</dbReference>
<dbReference type="PANTHER" id="PTHR30137">
    <property type="entry name" value="LUCIFERASE-LIKE MONOOXYGENASE"/>
    <property type="match status" value="1"/>
</dbReference>
<dbReference type="Proteomes" id="UP000190626">
    <property type="component" value="Unassembled WGS sequence"/>
</dbReference>
<dbReference type="Pfam" id="PF00296">
    <property type="entry name" value="Bac_luciferase"/>
    <property type="match status" value="1"/>
</dbReference>
<dbReference type="RefSeq" id="WP_079413812.1">
    <property type="nucleotide sequence ID" value="NZ_MBTG01000013.1"/>
</dbReference>
<protein>
    <submittedName>
        <fullName evidence="4">Luciferase</fullName>
    </submittedName>
</protein>
<dbReference type="GO" id="GO:0016705">
    <property type="term" value="F:oxidoreductase activity, acting on paired donors, with incorporation or reduction of molecular oxygen"/>
    <property type="evidence" value="ECO:0007669"/>
    <property type="project" value="InterPro"/>
</dbReference>
<gene>
    <name evidence="4" type="ORF">BC351_25755</name>
</gene>
<dbReference type="InterPro" id="IPR050766">
    <property type="entry name" value="Bact_Lucif_Oxidored"/>
</dbReference>
<evidence type="ECO:0000259" key="3">
    <source>
        <dbReference type="Pfam" id="PF00296"/>
    </source>
</evidence>
<name>A0A1V4HJK3_9BACL</name>
<keyword evidence="2" id="KW-0503">Monooxygenase</keyword>
<evidence type="ECO:0000256" key="2">
    <source>
        <dbReference type="ARBA" id="ARBA00023033"/>
    </source>
</evidence>
<dbReference type="PANTHER" id="PTHR30137:SF8">
    <property type="entry name" value="BLR5498 PROTEIN"/>
    <property type="match status" value="1"/>
</dbReference>
<dbReference type="GO" id="GO:0004497">
    <property type="term" value="F:monooxygenase activity"/>
    <property type="evidence" value="ECO:0007669"/>
    <property type="project" value="UniProtKB-KW"/>
</dbReference>
<evidence type="ECO:0000313" key="4">
    <source>
        <dbReference type="EMBL" id="OPH57270.1"/>
    </source>
</evidence>
<sequence length="369" mass="40132">MSSTVVQPLAKEFEFGVYTFGDLLADPVSKQKRSPARRLQDIIAAAKLADEVGLDVFGLGEHHKPDFAISSPPVVLAAIAQVTQRIKLTSMTTVLSILDPVRVFEDYATVDLLSAGRAEIVAGRGAKNSLDAYDLFGCDLASYEALFDEKIDLLLQCVENENVTWEGQFRSGLTNAAIVPRPLQKELPVWLGMGGTLESAVRAGKLGRGALFALLTGDPARLQSMAEAYRQAGLQAGHNASRLPIAVASHGCIASEPGQAWREFSRYYENYVGRFQPKINEGIPHIAPAKVTAPQEGLAVGTPEQIAAKILFQHELIGHNRFILQVDIGELPFENVATTIKLLATEVAPIVRREIARRKSKGMEEVSTY</sequence>
<feature type="domain" description="Luciferase-like" evidence="3">
    <location>
        <begin position="14"/>
        <end position="315"/>
    </location>
</feature>
<evidence type="ECO:0000256" key="1">
    <source>
        <dbReference type="ARBA" id="ARBA00023002"/>
    </source>
</evidence>
<reference evidence="5" key="1">
    <citation type="submission" date="2016-07" db="EMBL/GenBank/DDBJ databases">
        <authorList>
            <person name="Florea S."/>
            <person name="Webb J.S."/>
            <person name="Jaromczyk J."/>
            <person name="Schardl C.L."/>
        </authorList>
    </citation>
    <scope>NUCLEOTIDE SEQUENCE [LARGE SCALE GENOMIC DNA]</scope>
    <source>
        <strain evidence="5">CY1</strain>
    </source>
</reference>
<dbReference type="STRING" id="1469647.BC351_25755"/>